<feature type="compositionally biased region" description="Gly residues" evidence="3">
    <location>
        <begin position="138"/>
        <end position="170"/>
    </location>
</feature>
<feature type="compositionally biased region" description="Polar residues" evidence="3">
    <location>
        <begin position="388"/>
        <end position="399"/>
    </location>
</feature>
<dbReference type="GO" id="GO:0008010">
    <property type="term" value="F:structural constituent of chitin-based larval cuticle"/>
    <property type="evidence" value="ECO:0007669"/>
    <property type="project" value="TreeGrafter"/>
</dbReference>
<dbReference type="PANTHER" id="PTHR10380:SF173">
    <property type="entry name" value="CUTICULAR PROTEIN 47EF, ISOFORM C-RELATED"/>
    <property type="match status" value="1"/>
</dbReference>
<dbReference type="Pfam" id="PF00379">
    <property type="entry name" value="Chitin_bind_4"/>
    <property type="match status" value="1"/>
</dbReference>
<dbReference type="Proteomes" id="UP000075882">
    <property type="component" value="Unassembled WGS sequence"/>
</dbReference>
<dbReference type="PROSITE" id="PS51155">
    <property type="entry name" value="CHIT_BIND_RR_2"/>
    <property type="match status" value="1"/>
</dbReference>
<feature type="signal peptide" evidence="4">
    <location>
        <begin position="1"/>
        <end position="27"/>
    </location>
</feature>
<proteinExistence type="predicted"/>
<protein>
    <recommendedName>
        <fullName evidence="6">Endocuticle structural glycoprotein SgAbd-2</fullName>
    </recommendedName>
</protein>
<dbReference type="PROSITE" id="PS00233">
    <property type="entry name" value="CHIT_BIND_RR_1"/>
    <property type="match status" value="1"/>
</dbReference>
<feature type="chain" id="PRO_5036473008" description="Endocuticle structural glycoprotein SgAbd-2" evidence="4">
    <location>
        <begin position="28"/>
        <end position="399"/>
    </location>
</feature>
<dbReference type="GO" id="GO:0062129">
    <property type="term" value="C:chitin-based extracellular matrix"/>
    <property type="evidence" value="ECO:0007669"/>
    <property type="project" value="TreeGrafter"/>
</dbReference>
<evidence type="ECO:0000256" key="2">
    <source>
        <dbReference type="PROSITE-ProRule" id="PRU00497"/>
    </source>
</evidence>
<organism evidence="5">
    <name type="scientific">Anopheles coluzzii</name>
    <name type="common">African malaria mosquito</name>
    <dbReference type="NCBI Taxonomy" id="1518534"/>
    <lineage>
        <taxon>Eukaryota</taxon>
        <taxon>Metazoa</taxon>
        <taxon>Ecdysozoa</taxon>
        <taxon>Arthropoda</taxon>
        <taxon>Hexapoda</taxon>
        <taxon>Insecta</taxon>
        <taxon>Pterygota</taxon>
        <taxon>Neoptera</taxon>
        <taxon>Endopterygota</taxon>
        <taxon>Diptera</taxon>
        <taxon>Nematocera</taxon>
        <taxon>Culicoidea</taxon>
        <taxon>Culicidae</taxon>
        <taxon>Anophelinae</taxon>
        <taxon>Anopheles</taxon>
    </lineage>
</organism>
<dbReference type="PANTHER" id="PTHR10380">
    <property type="entry name" value="CUTICLE PROTEIN"/>
    <property type="match status" value="1"/>
</dbReference>
<reference evidence="5" key="1">
    <citation type="submission" date="2022-08" db="UniProtKB">
        <authorList>
            <consortium name="EnsemblMetazoa"/>
        </authorList>
    </citation>
    <scope>IDENTIFICATION</scope>
</reference>
<feature type="region of interest" description="Disordered" evidence="3">
    <location>
        <begin position="280"/>
        <end position="399"/>
    </location>
</feature>
<dbReference type="EnsemblMetazoa" id="ACOM026765-RA">
    <property type="protein sequence ID" value="ACOM026765-PA.1"/>
    <property type="gene ID" value="ACOM026765"/>
</dbReference>
<sequence>LFEFVICYLLFIMKVFLLATLVAACSCARLDNNYLPPPGAAAAGGGPGLTAPSPGGGSRPAVRQVVREDPEASEVQERHRVVVASEVVLRLEQDLVVPAQVPVVSEDKRSDRVELVRGGPAAGRPGTPAPAYGPPSSGFGGGAPSSFGGGSGAPSGGFSSGGSGFGGGAPGAAPAGPSQPPIEIISYENMNNGDGTYKYSYETANGIKVQEQGEIKNKGSDNEIPSVQGSYSYTAPDGQVITVTYIADENGFQPQGDHLPTPPPIPAEIQKGLDAIAAAQAAGGSAGGPGGPSGAGGYPGAGKPSQGYPGSVTGSGGYPSGAGGPGATGPAGGRPGQGGYPSGPAGGSAGYPAAGGPAAPGGGAGYPSGGPGAPAAPRPSAPGRPSGNGSFNPQSGYQY</sequence>
<evidence type="ECO:0000256" key="1">
    <source>
        <dbReference type="ARBA" id="ARBA00022460"/>
    </source>
</evidence>
<dbReference type="AlphaFoldDB" id="A0A8W7P7X2"/>
<dbReference type="VEuPathDB" id="VectorBase:ACON2_033710"/>
<dbReference type="PRINTS" id="PR00947">
    <property type="entry name" value="CUTICLE"/>
</dbReference>
<evidence type="ECO:0000313" key="5">
    <source>
        <dbReference type="EnsemblMetazoa" id="ACOM026765-PA.1"/>
    </source>
</evidence>
<dbReference type="InterPro" id="IPR000618">
    <property type="entry name" value="Insect_cuticle"/>
</dbReference>
<dbReference type="InterPro" id="IPR050468">
    <property type="entry name" value="Cuticle_Struct_Prot"/>
</dbReference>
<keyword evidence="4" id="KW-0732">Signal</keyword>
<accession>A0A8W7P7X2</accession>
<dbReference type="InterPro" id="IPR031311">
    <property type="entry name" value="CHIT_BIND_RR_consensus"/>
</dbReference>
<name>A0A8W7P7X2_ANOCL</name>
<evidence type="ECO:0008006" key="6">
    <source>
        <dbReference type="Google" id="ProtNLM"/>
    </source>
</evidence>
<evidence type="ECO:0000256" key="3">
    <source>
        <dbReference type="SAM" id="MobiDB-lite"/>
    </source>
</evidence>
<feature type="compositionally biased region" description="Gly residues" evidence="3">
    <location>
        <begin position="358"/>
        <end position="372"/>
    </location>
</feature>
<feature type="region of interest" description="Disordered" evidence="3">
    <location>
        <begin position="107"/>
        <end position="184"/>
    </location>
</feature>
<keyword evidence="1 2" id="KW-0193">Cuticle</keyword>
<feature type="compositionally biased region" description="Gly residues" evidence="3">
    <location>
        <begin position="313"/>
        <end position="349"/>
    </location>
</feature>
<evidence type="ECO:0000256" key="4">
    <source>
        <dbReference type="SAM" id="SignalP"/>
    </source>
</evidence>
<feature type="compositionally biased region" description="Gly residues" evidence="3">
    <location>
        <begin position="284"/>
        <end position="300"/>
    </location>
</feature>